<dbReference type="Pfam" id="PF08345">
    <property type="entry name" value="YscJ_FliF_C"/>
    <property type="match status" value="1"/>
</dbReference>
<dbReference type="GO" id="GO:0009431">
    <property type="term" value="C:bacterial-type flagellum basal body, MS ring"/>
    <property type="evidence" value="ECO:0007669"/>
    <property type="project" value="InterPro"/>
</dbReference>
<comment type="subcellular location">
    <subcellularLocation>
        <location evidence="2">Bacterial flagellum basal body</location>
    </subcellularLocation>
    <subcellularLocation>
        <location evidence="3">Cell membrane</location>
        <topology evidence="3">Multi-pass membrane protein</topology>
    </subcellularLocation>
</comment>
<dbReference type="GO" id="GO:0003774">
    <property type="term" value="F:cytoskeletal motor activity"/>
    <property type="evidence" value="ECO:0007669"/>
    <property type="project" value="InterPro"/>
</dbReference>
<evidence type="ECO:0000256" key="10">
    <source>
        <dbReference type="ARBA" id="ARBA00023143"/>
    </source>
</evidence>
<evidence type="ECO:0000256" key="3">
    <source>
        <dbReference type="ARBA" id="ARBA00004651"/>
    </source>
</evidence>
<feature type="compositionally biased region" description="Polar residues" evidence="12">
    <location>
        <begin position="396"/>
        <end position="407"/>
    </location>
</feature>
<dbReference type="NCBIfam" id="TIGR00206">
    <property type="entry name" value="fliF"/>
    <property type="match status" value="1"/>
</dbReference>
<dbReference type="Proteomes" id="UP000886829">
    <property type="component" value="Unassembled WGS sequence"/>
</dbReference>
<reference evidence="16" key="2">
    <citation type="submission" date="2021-04" db="EMBL/GenBank/DDBJ databases">
        <authorList>
            <person name="Gilroy R."/>
        </authorList>
    </citation>
    <scope>NUCLEOTIDE SEQUENCE</scope>
    <source>
        <strain evidence="16">USASDec5-558</strain>
    </source>
</reference>
<dbReference type="InterPro" id="IPR043427">
    <property type="entry name" value="YscJ/FliF"/>
</dbReference>
<dbReference type="InterPro" id="IPR000067">
    <property type="entry name" value="FlgMring_FliF"/>
</dbReference>
<keyword evidence="6" id="KW-1003">Cell membrane</keyword>
<keyword evidence="10" id="KW-0975">Bacterial flagellum</keyword>
<reference evidence="16" key="1">
    <citation type="journal article" date="2021" name="PeerJ">
        <title>Extensive microbial diversity within the chicken gut microbiome revealed by metagenomics and culture.</title>
        <authorList>
            <person name="Gilroy R."/>
            <person name="Ravi A."/>
            <person name="Getino M."/>
            <person name="Pursley I."/>
            <person name="Horton D.L."/>
            <person name="Alikhan N.F."/>
            <person name="Baker D."/>
            <person name="Gharbi K."/>
            <person name="Hall N."/>
            <person name="Watson M."/>
            <person name="Adriaenssens E.M."/>
            <person name="Foster-Nyarko E."/>
            <person name="Jarju S."/>
            <person name="Secka A."/>
            <person name="Antonio M."/>
            <person name="Oren A."/>
            <person name="Chaudhuri R.R."/>
            <person name="La Ragione R."/>
            <person name="Hildebrand F."/>
            <person name="Pallen M.J."/>
        </authorList>
    </citation>
    <scope>NUCLEOTIDE SEQUENCE</scope>
    <source>
        <strain evidence="16">USASDec5-558</strain>
    </source>
</reference>
<dbReference type="InterPro" id="IPR013556">
    <property type="entry name" value="Flag_M-ring_C"/>
</dbReference>
<keyword evidence="8 13" id="KW-1133">Transmembrane helix</keyword>
<feature type="transmembrane region" description="Helical" evidence="13">
    <location>
        <begin position="526"/>
        <end position="548"/>
    </location>
</feature>
<name>A0A9D1WEN6_9GAMM</name>
<dbReference type="PRINTS" id="PR01009">
    <property type="entry name" value="FLGMRINGFLIF"/>
</dbReference>
<feature type="region of interest" description="Disordered" evidence="12">
    <location>
        <begin position="1"/>
        <end position="76"/>
    </location>
</feature>
<sequence>MSDNSFPVAAAPNQQESSTALVDPATTAPGANNAAGAAGSGSASNQAQASAQTGGAQADSSYFDEDDSNRIGGTVGNTVNSIPTATSFRGRVNEFVHNGEILRKLIILGFLVLFLTGAVFGLLSLQASNEAASQRSLGRYSPEEIGPVLDFLSVQGFNYSIRGDSVLVPVEDYERVREAMLRNGVAVNKIAEQDALIMQDNGFGVSQRLEGERIKHSREMQLARAIERIDGVEHATVLLAIPRDNVFARTQQRPSAAVVVTLQNGAYLTPENVNSIRFTVASSVHNLLVKDVTVTDQHGRLLSAQTANNTSDDRMQREFEMRTLREAQYRDKLDSILRPMLGEGNYSAEVDVTLDTTVEEETRQFFNPENQAVRSETLREERGNNDQGSPYGVPGSLSNQPPANATIPQQLRTGTATEETAQAQQNENREAVRNYEVDTTVRHTIRPSNLVQRLTVSVAVDNVRQTSDDGAVTYVPRSQEDLDKIADLVRGGLGLDERRGDFVMVENVAFPHDDAQPALPWWQQEAFLRILRIGGAVLIILFLVVFVVRPMINRLLRGRTPEDAELEHQLELDNGSALGGEDDLNLIAAQNELNDQIYNINREGGIELPNLHRDEDLLNAVRTLVSNEPQLSAEVLRDWINSDMRDKKDKKKANKASSGL</sequence>
<dbReference type="AlphaFoldDB" id="A0A9D1WEN6"/>
<comment type="caution">
    <text evidence="16">The sequence shown here is derived from an EMBL/GenBank/DDBJ whole genome shotgun (WGS) entry which is preliminary data.</text>
</comment>
<feature type="region of interest" description="Disordered" evidence="12">
    <location>
        <begin position="360"/>
        <end position="407"/>
    </location>
</feature>
<feature type="compositionally biased region" description="Low complexity" evidence="12">
    <location>
        <begin position="24"/>
        <end position="58"/>
    </location>
</feature>
<dbReference type="Pfam" id="PF01514">
    <property type="entry name" value="YscJ_FliF"/>
    <property type="match status" value="1"/>
</dbReference>
<evidence type="ECO:0000256" key="1">
    <source>
        <dbReference type="ARBA" id="ARBA00003820"/>
    </source>
</evidence>
<dbReference type="InterPro" id="IPR045851">
    <property type="entry name" value="AMP-bd_C_sf"/>
</dbReference>
<feature type="domain" description="Flagellar M-ring N-terminal" evidence="14">
    <location>
        <begin position="138"/>
        <end position="303"/>
    </location>
</feature>
<proteinExistence type="inferred from homology"/>
<evidence type="ECO:0000313" key="17">
    <source>
        <dbReference type="Proteomes" id="UP000886829"/>
    </source>
</evidence>
<keyword evidence="7 13" id="KW-0812">Transmembrane</keyword>
<evidence type="ECO:0000256" key="11">
    <source>
        <dbReference type="ARBA" id="ARBA00025936"/>
    </source>
</evidence>
<evidence type="ECO:0000256" key="5">
    <source>
        <dbReference type="ARBA" id="ARBA00017949"/>
    </source>
</evidence>
<evidence type="ECO:0000259" key="14">
    <source>
        <dbReference type="Pfam" id="PF01514"/>
    </source>
</evidence>
<evidence type="ECO:0000256" key="13">
    <source>
        <dbReference type="SAM" id="Phobius"/>
    </source>
</evidence>
<comment type="similarity">
    <text evidence="4">Belongs to the FliF family.</text>
</comment>
<evidence type="ECO:0000259" key="15">
    <source>
        <dbReference type="Pfam" id="PF08345"/>
    </source>
</evidence>
<evidence type="ECO:0000256" key="12">
    <source>
        <dbReference type="SAM" id="MobiDB-lite"/>
    </source>
</evidence>
<feature type="domain" description="Flagellar M-ring C-terminal" evidence="15">
    <location>
        <begin position="337"/>
        <end position="510"/>
    </location>
</feature>
<keyword evidence="16" id="KW-0969">Cilium</keyword>
<evidence type="ECO:0000256" key="7">
    <source>
        <dbReference type="ARBA" id="ARBA00022692"/>
    </source>
</evidence>
<accession>A0A9D1WEN6</accession>
<evidence type="ECO:0000256" key="6">
    <source>
        <dbReference type="ARBA" id="ARBA00022475"/>
    </source>
</evidence>
<dbReference type="GO" id="GO:0071973">
    <property type="term" value="P:bacterial-type flagellum-dependent cell motility"/>
    <property type="evidence" value="ECO:0007669"/>
    <property type="project" value="InterPro"/>
</dbReference>
<evidence type="ECO:0000256" key="8">
    <source>
        <dbReference type="ARBA" id="ARBA00022989"/>
    </source>
</evidence>
<comment type="subunit">
    <text evidence="11">The basal body constitutes a major portion of the flagellar organelle and consists of four rings (L,P,S, and M) mounted on a central rod. The M ring is integral to the inner membrane of the cell and may be connected to the flagellar rod via the S ring. The S (supramembrane ring) lies just distal to the M ring. The L and P rings lie in the outer membrane and the periplasmic space, respectively.</text>
</comment>
<evidence type="ECO:0000256" key="4">
    <source>
        <dbReference type="ARBA" id="ARBA00007971"/>
    </source>
</evidence>
<comment type="function">
    <text evidence="1">The M ring may be actively involved in energy transduction.</text>
</comment>
<dbReference type="Gene3D" id="3.30.300.30">
    <property type="match status" value="1"/>
</dbReference>
<gene>
    <name evidence="16" type="primary">fliF</name>
    <name evidence="16" type="ORF">H9850_10085</name>
</gene>
<keyword evidence="16" id="KW-0966">Cell projection</keyword>
<evidence type="ECO:0000256" key="9">
    <source>
        <dbReference type="ARBA" id="ARBA00023136"/>
    </source>
</evidence>
<dbReference type="PANTHER" id="PTHR30046">
    <property type="entry name" value="FLAGELLAR M-RING PROTEIN"/>
    <property type="match status" value="1"/>
</dbReference>
<dbReference type="GO" id="GO:0005886">
    <property type="term" value="C:plasma membrane"/>
    <property type="evidence" value="ECO:0007669"/>
    <property type="project" value="UniProtKB-SubCell"/>
</dbReference>
<dbReference type="InterPro" id="IPR006182">
    <property type="entry name" value="FliF_N_dom"/>
</dbReference>
<dbReference type="EMBL" id="DXEV01000199">
    <property type="protein sequence ID" value="HIX57801.1"/>
    <property type="molecule type" value="Genomic_DNA"/>
</dbReference>
<feature type="transmembrane region" description="Helical" evidence="13">
    <location>
        <begin position="105"/>
        <end position="125"/>
    </location>
</feature>
<keyword evidence="16" id="KW-0282">Flagellum</keyword>
<organism evidence="16 17">
    <name type="scientific">Candidatus Anaerobiospirillum pullistercoris</name>
    <dbReference type="NCBI Taxonomy" id="2838452"/>
    <lineage>
        <taxon>Bacteria</taxon>
        <taxon>Pseudomonadati</taxon>
        <taxon>Pseudomonadota</taxon>
        <taxon>Gammaproteobacteria</taxon>
        <taxon>Aeromonadales</taxon>
        <taxon>Succinivibrionaceae</taxon>
        <taxon>Anaerobiospirillum</taxon>
    </lineage>
</organism>
<feature type="compositionally biased region" description="Polar residues" evidence="12">
    <location>
        <begin position="364"/>
        <end position="374"/>
    </location>
</feature>
<protein>
    <recommendedName>
        <fullName evidence="5">Flagellar M-ring protein</fullName>
    </recommendedName>
</protein>
<keyword evidence="9 13" id="KW-0472">Membrane</keyword>
<evidence type="ECO:0000256" key="2">
    <source>
        <dbReference type="ARBA" id="ARBA00004117"/>
    </source>
</evidence>
<dbReference type="PANTHER" id="PTHR30046:SF0">
    <property type="entry name" value="FLAGELLAR M-RING PROTEIN"/>
    <property type="match status" value="1"/>
</dbReference>
<evidence type="ECO:0000313" key="16">
    <source>
        <dbReference type="EMBL" id="HIX57801.1"/>
    </source>
</evidence>